<keyword evidence="4" id="KW-0067">ATP-binding</keyword>
<dbReference type="InParanoid" id="G3UMQ0"/>
<reference evidence="9" key="3">
    <citation type="submission" date="2025-09" db="UniProtKB">
        <authorList>
            <consortium name="Ensembl"/>
        </authorList>
    </citation>
    <scope>IDENTIFICATION</scope>
    <source>
        <strain evidence="9">Isolate ISIS603380</strain>
    </source>
</reference>
<keyword evidence="3" id="KW-0547">Nucleotide-binding</keyword>
<dbReference type="InterPro" id="IPR056264">
    <property type="entry name" value="R2_ABCA1-4-like"/>
</dbReference>
<evidence type="ECO:0000256" key="6">
    <source>
        <dbReference type="ARBA" id="ARBA00023136"/>
    </source>
</evidence>
<evidence type="ECO:0000313" key="9">
    <source>
        <dbReference type="Ensembl" id="ENSLAFP00000029109.1"/>
    </source>
</evidence>
<dbReference type="Pfam" id="PF12698">
    <property type="entry name" value="ABC2_membrane_3"/>
    <property type="match status" value="1"/>
</dbReference>
<dbReference type="Pfam" id="PF00005">
    <property type="entry name" value="ABC_tran"/>
    <property type="match status" value="1"/>
</dbReference>
<keyword evidence="5 7" id="KW-1133">Transmembrane helix</keyword>
<feature type="transmembrane region" description="Helical" evidence="7">
    <location>
        <begin position="354"/>
        <end position="376"/>
    </location>
</feature>
<sequence>FFVRTNSSCWHTDPFSSSELQDACGCRKCPNGTPGAPYLKNSLGHTLLNLSAFSVEEYLLVASEKPRLGGWSFGVRISDQVEDANSNISKPKTLAKVWYNQGFHSLPSYLNHLNNLILWRHLPPSADWRQYGITLYSHPYGGALLNEDKILESIRQCGVALCIVLGFSILTASIGSSVVKDRVTGAKRLQHISGLGYRMYWFTNFLYDMLFYLVSVCLCVAIIFAFQLSAFTFRENLAATALLLALFGYATLPWMYLLSRIFSSSDVAFISYISLNFICGLCTMLITIMPRLLAIISKAQNLQNIYDVLKWVFTLFPQFCLGQGLIELCYNQIKYDLTHNFSVDSYVSPFEMNFLGWIFMELAFQGTVLLLLRLLLHWDLLQQWRGHSALRDTVKTSKDIDVEKEQMRVFEGRTSGDILVLHNLSKSYQSFFKKTTAVQDISLGIPRGECFGLLGVNGAGKSTTFKMLNGDIAPTSGRAVIRTPMGDEVALSSAGVAGVLIGYCPQQDALDDLLTGWEHLHYYCSLRGIPKQHIPEVAEDLVRRLHLEAHVNQPVRTYSGGTKRKLSTALALVGKPDILLLDEPSSGMDPCSKQYLWEAIMKDVREGCAAVLTSHSMEECEALCTRLAIMVNGSFKCLGSPQHIKNRFGDGYTVKVWLCKRGHQHHTISDCLKLHFPGIQFKGQRLNLLEYHLPKRWGCLADLFKVLEKNKTFLNIKHYSINQTTLEQVFINFATEQQQTPQATLEPSTDSYHPQHLPI</sequence>
<dbReference type="GO" id="GO:0016020">
    <property type="term" value="C:membrane"/>
    <property type="evidence" value="ECO:0007669"/>
    <property type="project" value="UniProtKB-SubCell"/>
</dbReference>
<evidence type="ECO:0000313" key="10">
    <source>
        <dbReference type="Proteomes" id="UP000007646"/>
    </source>
</evidence>
<proteinExistence type="predicted"/>
<dbReference type="InterPro" id="IPR003439">
    <property type="entry name" value="ABC_transporter-like_ATP-bd"/>
</dbReference>
<evidence type="ECO:0000256" key="3">
    <source>
        <dbReference type="ARBA" id="ARBA00022741"/>
    </source>
</evidence>
<evidence type="ECO:0000256" key="4">
    <source>
        <dbReference type="ARBA" id="ARBA00022840"/>
    </source>
</evidence>
<evidence type="ECO:0000256" key="1">
    <source>
        <dbReference type="ARBA" id="ARBA00004141"/>
    </source>
</evidence>
<dbReference type="SMART" id="SM00382">
    <property type="entry name" value="AAA"/>
    <property type="match status" value="1"/>
</dbReference>
<dbReference type="CDD" id="cd03263">
    <property type="entry name" value="ABC_subfamily_A"/>
    <property type="match status" value="1"/>
</dbReference>
<feature type="transmembrane region" description="Helical" evidence="7">
    <location>
        <begin position="269"/>
        <end position="296"/>
    </location>
</feature>
<feature type="transmembrane region" description="Helical" evidence="7">
    <location>
        <begin position="199"/>
        <end position="225"/>
    </location>
</feature>
<dbReference type="Gene3D" id="3.40.50.300">
    <property type="entry name" value="P-loop containing nucleotide triphosphate hydrolases"/>
    <property type="match status" value="1"/>
</dbReference>
<dbReference type="GO" id="GO:0005524">
    <property type="term" value="F:ATP binding"/>
    <property type="evidence" value="ECO:0007669"/>
    <property type="project" value="UniProtKB-KW"/>
</dbReference>
<dbReference type="HOGENOM" id="CLU_000604_19_5_1"/>
<reference evidence="9" key="2">
    <citation type="submission" date="2025-08" db="UniProtKB">
        <authorList>
            <consortium name="Ensembl"/>
        </authorList>
    </citation>
    <scope>IDENTIFICATION</scope>
    <source>
        <strain evidence="9">Isolate ISIS603380</strain>
    </source>
</reference>
<dbReference type="InterPro" id="IPR027417">
    <property type="entry name" value="P-loop_NTPase"/>
</dbReference>
<dbReference type="AlphaFoldDB" id="G3UMQ0"/>
<dbReference type="InterPro" id="IPR026082">
    <property type="entry name" value="ABCA"/>
</dbReference>
<dbReference type="Pfam" id="PF23321">
    <property type="entry name" value="R1_ABCA1"/>
    <property type="match status" value="1"/>
</dbReference>
<evidence type="ECO:0000256" key="7">
    <source>
        <dbReference type="SAM" id="Phobius"/>
    </source>
</evidence>
<keyword evidence="6 7" id="KW-0472">Membrane</keyword>
<dbReference type="PANTHER" id="PTHR19229">
    <property type="entry name" value="ATP-BINDING CASSETTE TRANSPORTER SUBFAMILY A ABCA"/>
    <property type="match status" value="1"/>
</dbReference>
<dbReference type="Ensembl" id="ENSLAFT00000034034.1">
    <property type="protein sequence ID" value="ENSLAFP00000029109.1"/>
    <property type="gene ID" value="ENSLAFG00000027226.1"/>
</dbReference>
<protein>
    <recommendedName>
        <fullName evidence="8">ABC transporter domain-containing protein</fullName>
    </recommendedName>
</protein>
<dbReference type="PANTHER" id="PTHR19229:SF113">
    <property type="entry name" value="ATP-BINDING CASSETTE SUB-FAMILY A MEMBER 13"/>
    <property type="match status" value="1"/>
</dbReference>
<feature type="transmembrane region" description="Helical" evidence="7">
    <location>
        <begin position="237"/>
        <end position="257"/>
    </location>
</feature>
<dbReference type="Proteomes" id="UP000007646">
    <property type="component" value="Unassembled WGS sequence"/>
</dbReference>
<dbReference type="GO" id="GO:0005319">
    <property type="term" value="F:lipid transporter activity"/>
    <property type="evidence" value="ECO:0007669"/>
    <property type="project" value="TreeGrafter"/>
</dbReference>
<name>G3UMQ0_LOXAF</name>
<dbReference type="STRING" id="9785.ENSLAFP00000029109"/>
<dbReference type="GeneTree" id="ENSGT00940000161703"/>
<dbReference type="PROSITE" id="PS50893">
    <property type="entry name" value="ABC_TRANSPORTER_2"/>
    <property type="match status" value="1"/>
</dbReference>
<evidence type="ECO:0000259" key="8">
    <source>
        <dbReference type="PROSITE" id="PS50893"/>
    </source>
</evidence>
<dbReference type="SUPFAM" id="SSF52540">
    <property type="entry name" value="P-loop containing nucleoside triphosphate hydrolases"/>
    <property type="match status" value="1"/>
</dbReference>
<keyword evidence="10" id="KW-1185">Reference proteome</keyword>
<dbReference type="GO" id="GO:0016887">
    <property type="term" value="F:ATP hydrolysis activity"/>
    <property type="evidence" value="ECO:0007669"/>
    <property type="project" value="InterPro"/>
</dbReference>
<feature type="transmembrane region" description="Helical" evidence="7">
    <location>
        <begin position="159"/>
        <end position="179"/>
    </location>
</feature>
<dbReference type="GO" id="GO:0140359">
    <property type="term" value="F:ABC-type transporter activity"/>
    <property type="evidence" value="ECO:0007669"/>
    <property type="project" value="InterPro"/>
</dbReference>
<accession>G3UMQ0</accession>
<dbReference type="InterPro" id="IPR003593">
    <property type="entry name" value="AAA+_ATPase"/>
</dbReference>
<dbReference type="eggNOG" id="KOG0059">
    <property type="taxonomic scope" value="Eukaryota"/>
</dbReference>
<organism evidence="9 10">
    <name type="scientific">Loxodonta africana</name>
    <name type="common">African elephant</name>
    <dbReference type="NCBI Taxonomy" id="9785"/>
    <lineage>
        <taxon>Eukaryota</taxon>
        <taxon>Metazoa</taxon>
        <taxon>Chordata</taxon>
        <taxon>Craniata</taxon>
        <taxon>Vertebrata</taxon>
        <taxon>Euteleostomi</taxon>
        <taxon>Mammalia</taxon>
        <taxon>Eutheria</taxon>
        <taxon>Afrotheria</taxon>
        <taxon>Proboscidea</taxon>
        <taxon>Elephantidae</taxon>
        <taxon>Loxodonta</taxon>
    </lineage>
</organism>
<dbReference type="FunFam" id="3.40.50.300:FF:000689">
    <property type="entry name" value="ATP binding cassette subfamily A member 12"/>
    <property type="match status" value="1"/>
</dbReference>
<evidence type="ECO:0000256" key="5">
    <source>
        <dbReference type="ARBA" id="ARBA00022989"/>
    </source>
</evidence>
<keyword evidence="2 7" id="KW-0812">Transmembrane</keyword>
<comment type="subcellular location">
    <subcellularLocation>
        <location evidence="1">Membrane</location>
        <topology evidence="1">Multi-pass membrane protein</topology>
    </subcellularLocation>
</comment>
<dbReference type="OMA" id="HIANIAD"/>
<evidence type="ECO:0000256" key="2">
    <source>
        <dbReference type="ARBA" id="ARBA00022692"/>
    </source>
</evidence>
<reference evidence="9 10" key="1">
    <citation type="submission" date="2009-06" db="EMBL/GenBank/DDBJ databases">
        <title>The Genome Sequence of Loxodonta africana (African elephant).</title>
        <authorList>
            <person name="Di Palma F."/>
            <person name="Heiman D."/>
            <person name="Young S."/>
            <person name="Johnson J."/>
            <person name="Lander E.S."/>
            <person name="Lindblad-Toh K."/>
        </authorList>
    </citation>
    <scope>NUCLEOTIDE SEQUENCE [LARGE SCALE GENOMIC DNA]</scope>
    <source>
        <strain evidence="9 10">Isolate ISIS603380</strain>
    </source>
</reference>
<feature type="domain" description="ABC transporter" evidence="8">
    <location>
        <begin position="419"/>
        <end position="657"/>
    </location>
</feature>
<dbReference type="InterPro" id="IPR013525">
    <property type="entry name" value="ABC2_TM"/>
</dbReference>